<evidence type="ECO:0000259" key="7">
    <source>
        <dbReference type="Pfam" id="PF24708"/>
    </source>
</evidence>
<sequence length="482" mass="53150">MNSLFSRLLVLVAACTALLVARVEADNKYPIVLVHGFGGWGREEFGGWKYWGANNGDFQEELKAQGYEVYTAVVGPFSSNWDRACELYAYIKGGTVNYGPNHAKHHGHNVTGRTCPGLFPQWGEVVNGEVQKVHLVGHSMGGQTIRMLAQLLAHGSKGAPVEEDASSHPLFAGGHDDWVHSITTISTPNEGTTLGDGFNQLGDVAEVAVASIFGALNMFGDSKKQGFFDAKLDQWGLAKRKADESLIAYLKRVSSSSLYHGSIYDNCKYSLSTVGAVEENSWVTTLPNIYYYSFSTADTFESRNLLLKRIHLPRPFSMFAGLQPVATFIGSRFTVDKAHRPESWLQNDGAVNTASMRSDGIAEVVEYDNESKTGRWHHMGVFDRIDHEAIVGVKRSRNVLGIYAGQAELLRSLPTHEVTSRRLAQGEPATHTTPEHVARRMTALFDEVNAFDDFEEIAQACAQATDEQNKFLCAEYLATCQQ</sequence>
<evidence type="ECO:0000256" key="6">
    <source>
        <dbReference type="SAM" id="SignalP"/>
    </source>
</evidence>
<evidence type="ECO:0000313" key="8">
    <source>
        <dbReference type="EMBL" id="DAZ95144.1"/>
    </source>
</evidence>
<comment type="subcellular location">
    <subcellularLocation>
        <location evidence="1">Secreted</location>
    </subcellularLocation>
</comment>
<evidence type="ECO:0000256" key="5">
    <source>
        <dbReference type="ARBA" id="ARBA00023098"/>
    </source>
</evidence>
<dbReference type="InterPro" id="IPR029058">
    <property type="entry name" value="AB_hydrolase_fold"/>
</dbReference>
<dbReference type="AlphaFoldDB" id="A0AAV2YR55"/>
<protein>
    <recommendedName>
        <fullName evidence="7">Lipase-like C-terminal domain-containing protein</fullName>
    </recommendedName>
</protein>
<dbReference type="SUPFAM" id="SSF53474">
    <property type="entry name" value="alpha/beta-Hydrolases"/>
    <property type="match status" value="1"/>
</dbReference>
<evidence type="ECO:0000256" key="3">
    <source>
        <dbReference type="ARBA" id="ARBA00022729"/>
    </source>
</evidence>
<evidence type="ECO:0000256" key="1">
    <source>
        <dbReference type="ARBA" id="ARBA00004613"/>
    </source>
</evidence>
<keyword evidence="2" id="KW-0964">Secreted</keyword>
<organism evidence="8 9">
    <name type="scientific">Lagenidium giganteum</name>
    <dbReference type="NCBI Taxonomy" id="4803"/>
    <lineage>
        <taxon>Eukaryota</taxon>
        <taxon>Sar</taxon>
        <taxon>Stramenopiles</taxon>
        <taxon>Oomycota</taxon>
        <taxon>Peronosporomycetes</taxon>
        <taxon>Pythiales</taxon>
        <taxon>Pythiaceae</taxon>
    </lineage>
</organism>
<dbReference type="GO" id="GO:0006629">
    <property type="term" value="P:lipid metabolic process"/>
    <property type="evidence" value="ECO:0007669"/>
    <property type="project" value="UniProtKB-KW"/>
</dbReference>
<feature type="signal peptide" evidence="6">
    <location>
        <begin position="1"/>
        <end position="25"/>
    </location>
</feature>
<dbReference type="Proteomes" id="UP001146120">
    <property type="component" value="Unassembled WGS sequence"/>
</dbReference>
<dbReference type="Pfam" id="PF24708">
    <property type="entry name" value="Lip_C"/>
    <property type="match status" value="1"/>
</dbReference>
<keyword evidence="4" id="KW-0378">Hydrolase</keyword>
<evidence type="ECO:0000256" key="4">
    <source>
        <dbReference type="ARBA" id="ARBA00022801"/>
    </source>
</evidence>
<keyword evidence="5" id="KW-0443">Lipid metabolism</keyword>
<dbReference type="GO" id="GO:0016787">
    <property type="term" value="F:hydrolase activity"/>
    <property type="evidence" value="ECO:0007669"/>
    <property type="project" value="UniProtKB-KW"/>
</dbReference>
<reference evidence="8" key="2">
    <citation type="journal article" date="2023" name="Microbiol Resour">
        <title>Decontamination and Annotation of the Draft Genome Sequence of the Oomycete Lagenidium giganteum ARSEF 373.</title>
        <authorList>
            <person name="Morgan W.R."/>
            <person name="Tartar A."/>
        </authorList>
    </citation>
    <scope>NUCLEOTIDE SEQUENCE</scope>
    <source>
        <strain evidence="8">ARSEF 373</strain>
    </source>
</reference>
<name>A0AAV2YR55_9STRA</name>
<dbReference type="PANTHER" id="PTHR34043:SF3">
    <property type="entry name" value="ALPHA_BETA-HYDROLASES SUPERFAMILY PROTEIN"/>
    <property type="match status" value="1"/>
</dbReference>
<proteinExistence type="predicted"/>
<dbReference type="Gene3D" id="3.40.50.1820">
    <property type="entry name" value="alpha/beta hydrolase"/>
    <property type="match status" value="1"/>
</dbReference>
<evidence type="ECO:0000313" key="9">
    <source>
        <dbReference type="Proteomes" id="UP001146120"/>
    </source>
</evidence>
<feature type="domain" description="Lipase-like C-terminal" evidence="7">
    <location>
        <begin position="27"/>
        <end position="395"/>
    </location>
</feature>
<keyword evidence="3 6" id="KW-0732">Signal</keyword>
<reference evidence="8" key="1">
    <citation type="submission" date="2022-11" db="EMBL/GenBank/DDBJ databases">
        <authorList>
            <person name="Morgan W.R."/>
            <person name="Tartar A."/>
        </authorList>
    </citation>
    <scope>NUCLEOTIDE SEQUENCE</scope>
    <source>
        <strain evidence="8">ARSEF 373</strain>
    </source>
</reference>
<accession>A0AAV2YR55</accession>
<dbReference type="InterPro" id="IPR056304">
    <property type="entry name" value="Lip-like_C"/>
</dbReference>
<comment type="caution">
    <text evidence="8">The sequence shown here is derived from an EMBL/GenBank/DDBJ whole genome shotgun (WGS) entry which is preliminary data.</text>
</comment>
<feature type="chain" id="PRO_5043315447" description="Lipase-like C-terminal domain-containing protein" evidence="6">
    <location>
        <begin position="26"/>
        <end position="482"/>
    </location>
</feature>
<dbReference type="GO" id="GO:0005576">
    <property type="term" value="C:extracellular region"/>
    <property type="evidence" value="ECO:0007669"/>
    <property type="project" value="UniProtKB-SubCell"/>
</dbReference>
<dbReference type="EMBL" id="DAKRPA010000216">
    <property type="protein sequence ID" value="DAZ95144.1"/>
    <property type="molecule type" value="Genomic_DNA"/>
</dbReference>
<keyword evidence="9" id="KW-1185">Reference proteome</keyword>
<gene>
    <name evidence="8" type="ORF">N0F65_009853</name>
</gene>
<evidence type="ECO:0000256" key="2">
    <source>
        <dbReference type="ARBA" id="ARBA00022525"/>
    </source>
</evidence>
<dbReference type="PANTHER" id="PTHR34043">
    <property type="entry name" value="ALPHA/BETA-HYDROLASES SUPERFAMILY PROTEIN"/>
    <property type="match status" value="1"/>
</dbReference>